<feature type="region of interest" description="Disordered" evidence="4">
    <location>
        <begin position="1"/>
        <end position="20"/>
    </location>
</feature>
<proteinExistence type="predicted"/>
<keyword evidence="7" id="KW-1185">Reference proteome</keyword>
<dbReference type="PROSITE" id="PS50932">
    <property type="entry name" value="HTH_LACI_2"/>
    <property type="match status" value="1"/>
</dbReference>
<dbReference type="AlphaFoldDB" id="A0A934INH8"/>
<evidence type="ECO:0000313" key="7">
    <source>
        <dbReference type="Proteomes" id="UP000609531"/>
    </source>
</evidence>
<dbReference type="Gene3D" id="1.10.260.40">
    <property type="entry name" value="lambda repressor-like DNA-binding domains"/>
    <property type="match status" value="1"/>
</dbReference>
<comment type="caution">
    <text evidence="6">The sequence shown here is derived from an EMBL/GenBank/DDBJ whole genome shotgun (WGS) entry which is preliminary data.</text>
</comment>
<keyword evidence="3" id="KW-0804">Transcription</keyword>
<keyword evidence="1" id="KW-0805">Transcription regulation</keyword>
<feature type="domain" description="HTH lacI-type" evidence="5">
    <location>
        <begin position="23"/>
        <end position="77"/>
    </location>
</feature>
<dbReference type="InterPro" id="IPR046335">
    <property type="entry name" value="LacI/GalR-like_sensor"/>
</dbReference>
<name>A0A934INH8_9HYPH</name>
<dbReference type="InterPro" id="IPR028082">
    <property type="entry name" value="Peripla_BP_I"/>
</dbReference>
<dbReference type="CDD" id="cd01392">
    <property type="entry name" value="HTH_LacI"/>
    <property type="match status" value="1"/>
</dbReference>
<dbReference type="SUPFAM" id="SSF47413">
    <property type="entry name" value="lambda repressor-like DNA-binding domains"/>
    <property type="match status" value="1"/>
</dbReference>
<evidence type="ECO:0000256" key="4">
    <source>
        <dbReference type="SAM" id="MobiDB-lite"/>
    </source>
</evidence>
<evidence type="ECO:0000256" key="3">
    <source>
        <dbReference type="ARBA" id="ARBA00023163"/>
    </source>
</evidence>
<evidence type="ECO:0000256" key="1">
    <source>
        <dbReference type="ARBA" id="ARBA00023015"/>
    </source>
</evidence>
<gene>
    <name evidence="6" type="ORF">JCR33_05540</name>
</gene>
<dbReference type="SUPFAM" id="SSF53822">
    <property type="entry name" value="Periplasmic binding protein-like I"/>
    <property type="match status" value="1"/>
</dbReference>
<dbReference type="InterPro" id="IPR010982">
    <property type="entry name" value="Lambda_DNA-bd_dom_sf"/>
</dbReference>
<dbReference type="PANTHER" id="PTHR30146">
    <property type="entry name" value="LACI-RELATED TRANSCRIPTIONAL REPRESSOR"/>
    <property type="match status" value="1"/>
</dbReference>
<dbReference type="CDD" id="cd20010">
    <property type="entry name" value="PBP1_AglR-like"/>
    <property type="match status" value="1"/>
</dbReference>
<evidence type="ECO:0000256" key="2">
    <source>
        <dbReference type="ARBA" id="ARBA00023125"/>
    </source>
</evidence>
<dbReference type="Proteomes" id="UP000609531">
    <property type="component" value="Unassembled WGS sequence"/>
</dbReference>
<reference evidence="6" key="1">
    <citation type="submission" date="2020-12" db="EMBL/GenBank/DDBJ databases">
        <title>Bacterial taxonomy.</title>
        <authorList>
            <person name="Pan X."/>
        </authorList>
    </citation>
    <scope>NUCLEOTIDE SEQUENCE</scope>
    <source>
        <strain evidence="6">B2012</strain>
    </source>
</reference>
<accession>A0A934INH8</accession>
<dbReference type="Pfam" id="PF13377">
    <property type="entry name" value="Peripla_BP_3"/>
    <property type="match status" value="1"/>
</dbReference>
<evidence type="ECO:0000259" key="5">
    <source>
        <dbReference type="PROSITE" id="PS50932"/>
    </source>
</evidence>
<dbReference type="PANTHER" id="PTHR30146:SF109">
    <property type="entry name" value="HTH-TYPE TRANSCRIPTIONAL REGULATOR GALS"/>
    <property type="match status" value="1"/>
</dbReference>
<keyword evidence="2 6" id="KW-0238">DNA-binding</keyword>
<dbReference type="GO" id="GO:0000976">
    <property type="term" value="F:transcription cis-regulatory region binding"/>
    <property type="evidence" value="ECO:0007669"/>
    <property type="project" value="TreeGrafter"/>
</dbReference>
<organism evidence="6 7">
    <name type="scientific">Acuticoccus mangrovi</name>
    <dbReference type="NCBI Taxonomy" id="2796142"/>
    <lineage>
        <taxon>Bacteria</taxon>
        <taxon>Pseudomonadati</taxon>
        <taxon>Pseudomonadota</taxon>
        <taxon>Alphaproteobacteria</taxon>
        <taxon>Hyphomicrobiales</taxon>
        <taxon>Amorphaceae</taxon>
        <taxon>Acuticoccus</taxon>
    </lineage>
</organism>
<protein>
    <submittedName>
        <fullName evidence="6">LacI family DNA-binding transcriptional regulator</fullName>
    </submittedName>
</protein>
<dbReference type="Gene3D" id="3.40.50.2300">
    <property type="match status" value="2"/>
</dbReference>
<dbReference type="SMART" id="SM00354">
    <property type="entry name" value="HTH_LACI"/>
    <property type="match status" value="1"/>
</dbReference>
<dbReference type="InterPro" id="IPR000843">
    <property type="entry name" value="HTH_LacI"/>
</dbReference>
<evidence type="ECO:0000313" key="6">
    <source>
        <dbReference type="EMBL" id="MBJ3775140.1"/>
    </source>
</evidence>
<sequence>MDDGGTLRAKPGRERGRKGPARLTISELAARIGVSKGTVSRALNGYPDVSEETRRRVHEAAAMHGYAPLSTARRLATGTTRIIGIVREAQPAPMSEAFLGEFIGGASAALAERGYDLLFATPTKDEAPIASYRRLLDEGRVDGFILYRSETDDARVRWLREWGAPFVVHGRTRDESGYAWLDTDNIASFYDATTHLAGLGHRRIAMVTGPERFNFVRLRTVGYVRAMAEMGVPPHLIASDLSPRSGYLATRAILAGPTPPTAIVAITDAVALGVMHAAIEAGLDIPGDISIVGCDGVESAAWAARPLTTMATESRHAGARLAEMLLALIGGADPDSLHEIWRAHLLRRASDAPPRAQTRQRQTGRPE</sequence>
<dbReference type="RefSeq" id="WP_198881023.1">
    <property type="nucleotide sequence ID" value="NZ_JAEKJA010000003.1"/>
</dbReference>
<dbReference type="Pfam" id="PF00356">
    <property type="entry name" value="LacI"/>
    <property type="match status" value="1"/>
</dbReference>
<dbReference type="EMBL" id="JAEKJA010000003">
    <property type="protein sequence ID" value="MBJ3775140.1"/>
    <property type="molecule type" value="Genomic_DNA"/>
</dbReference>
<dbReference type="GO" id="GO:0003700">
    <property type="term" value="F:DNA-binding transcription factor activity"/>
    <property type="evidence" value="ECO:0007669"/>
    <property type="project" value="TreeGrafter"/>
</dbReference>